<dbReference type="EMBL" id="JABSTU010006657">
    <property type="protein sequence ID" value="KAH7932443.1"/>
    <property type="molecule type" value="Genomic_DNA"/>
</dbReference>
<accession>A0A9J6CV01</accession>
<feature type="region of interest" description="Disordered" evidence="1">
    <location>
        <begin position="178"/>
        <end position="204"/>
    </location>
</feature>
<keyword evidence="3" id="KW-1185">Reference proteome</keyword>
<reference evidence="2" key="1">
    <citation type="journal article" date="2020" name="Cell">
        <title>Large-Scale Comparative Analyses of Tick Genomes Elucidate Their Genetic Diversity and Vector Capacities.</title>
        <authorList>
            <consortium name="Tick Genome and Microbiome Consortium (TIGMIC)"/>
            <person name="Jia N."/>
            <person name="Wang J."/>
            <person name="Shi W."/>
            <person name="Du L."/>
            <person name="Sun Y."/>
            <person name="Zhan W."/>
            <person name="Jiang J.F."/>
            <person name="Wang Q."/>
            <person name="Zhang B."/>
            <person name="Ji P."/>
            <person name="Bell-Sakyi L."/>
            <person name="Cui X.M."/>
            <person name="Yuan T.T."/>
            <person name="Jiang B.G."/>
            <person name="Yang W.F."/>
            <person name="Lam T.T."/>
            <person name="Chang Q.C."/>
            <person name="Ding S.J."/>
            <person name="Wang X.J."/>
            <person name="Zhu J.G."/>
            <person name="Ruan X.D."/>
            <person name="Zhao L."/>
            <person name="Wei J.T."/>
            <person name="Ye R.Z."/>
            <person name="Que T.C."/>
            <person name="Du C.H."/>
            <person name="Zhou Y.H."/>
            <person name="Cheng J.X."/>
            <person name="Dai P.F."/>
            <person name="Guo W.B."/>
            <person name="Han X.H."/>
            <person name="Huang E.J."/>
            <person name="Li L.F."/>
            <person name="Wei W."/>
            <person name="Gao Y.C."/>
            <person name="Liu J.Z."/>
            <person name="Shao H.Z."/>
            <person name="Wang X."/>
            <person name="Wang C.C."/>
            <person name="Yang T.C."/>
            <person name="Huo Q.B."/>
            <person name="Li W."/>
            <person name="Chen H.Y."/>
            <person name="Chen S.E."/>
            <person name="Zhou L.G."/>
            <person name="Ni X.B."/>
            <person name="Tian J.H."/>
            <person name="Sheng Y."/>
            <person name="Liu T."/>
            <person name="Pan Y.S."/>
            <person name="Xia L.Y."/>
            <person name="Li J."/>
            <person name="Zhao F."/>
            <person name="Cao W.C."/>
        </authorList>
    </citation>
    <scope>NUCLEOTIDE SEQUENCE</scope>
    <source>
        <strain evidence="2">Rmic-2018</strain>
    </source>
</reference>
<dbReference type="Proteomes" id="UP000821866">
    <property type="component" value="Unassembled WGS sequence"/>
</dbReference>
<organism evidence="2 3">
    <name type="scientific">Rhipicephalus microplus</name>
    <name type="common">Cattle tick</name>
    <name type="synonym">Boophilus microplus</name>
    <dbReference type="NCBI Taxonomy" id="6941"/>
    <lineage>
        <taxon>Eukaryota</taxon>
        <taxon>Metazoa</taxon>
        <taxon>Ecdysozoa</taxon>
        <taxon>Arthropoda</taxon>
        <taxon>Chelicerata</taxon>
        <taxon>Arachnida</taxon>
        <taxon>Acari</taxon>
        <taxon>Parasitiformes</taxon>
        <taxon>Ixodida</taxon>
        <taxon>Ixodoidea</taxon>
        <taxon>Ixodidae</taxon>
        <taxon>Rhipicephalinae</taxon>
        <taxon>Rhipicephalus</taxon>
        <taxon>Boophilus</taxon>
    </lineage>
</organism>
<evidence type="ECO:0000313" key="3">
    <source>
        <dbReference type="Proteomes" id="UP000821866"/>
    </source>
</evidence>
<reference evidence="2" key="2">
    <citation type="submission" date="2021-09" db="EMBL/GenBank/DDBJ databases">
        <authorList>
            <person name="Jia N."/>
            <person name="Wang J."/>
            <person name="Shi W."/>
            <person name="Du L."/>
            <person name="Sun Y."/>
            <person name="Zhan W."/>
            <person name="Jiang J."/>
            <person name="Wang Q."/>
            <person name="Zhang B."/>
            <person name="Ji P."/>
            <person name="Sakyi L.B."/>
            <person name="Cui X."/>
            <person name="Yuan T."/>
            <person name="Jiang B."/>
            <person name="Yang W."/>
            <person name="Lam T.T.-Y."/>
            <person name="Chang Q."/>
            <person name="Ding S."/>
            <person name="Wang X."/>
            <person name="Zhu J."/>
            <person name="Ruan X."/>
            <person name="Zhao L."/>
            <person name="Wei J."/>
            <person name="Que T."/>
            <person name="Du C."/>
            <person name="Cheng J."/>
            <person name="Dai P."/>
            <person name="Han X."/>
            <person name="Huang E."/>
            <person name="Gao Y."/>
            <person name="Liu J."/>
            <person name="Shao H."/>
            <person name="Ye R."/>
            <person name="Li L."/>
            <person name="Wei W."/>
            <person name="Wang X."/>
            <person name="Wang C."/>
            <person name="Huo Q."/>
            <person name="Li W."/>
            <person name="Guo W."/>
            <person name="Chen H."/>
            <person name="Chen S."/>
            <person name="Zhou L."/>
            <person name="Zhou L."/>
            <person name="Ni X."/>
            <person name="Tian J."/>
            <person name="Zhou Y."/>
            <person name="Sheng Y."/>
            <person name="Liu T."/>
            <person name="Pan Y."/>
            <person name="Xia L."/>
            <person name="Li J."/>
            <person name="Zhao F."/>
            <person name="Cao W."/>
        </authorList>
    </citation>
    <scope>NUCLEOTIDE SEQUENCE</scope>
    <source>
        <strain evidence="2">Rmic-2018</strain>
        <tissue evidence="2">Larvae</tissue>
    </source>
</reference>
<evidence type="ECO:0000256" key="1">
    <source>
        <dbReference type="SAM" id="MobiDB-lite"/>
    </source>
</evidence>
<evidence type="ECO:0000313" key="2">
    <source>
        <dbReference type="EMBL" id="KAH7932443.1"/>
    </source>
</evidence>
<name>A0A9J6CV01_RHIMP</name>
<gene>
    <name evidence="2" type="ORF">HPB51_029282</name>
</gene>
<comment type="caution">
    <text evidence="2">The sequence shown here is derived from an EMBL/GenBank/DDBJ whole genome shotgun (WGS) entry which is preliminary data.</text>
</comment>
<feature type="compositionally biased region" description="Gly residues" evidence="1">
    <location>
        <begin position="195"/>
        <end position="204"/>
    </location>
</feature>
<feature type="compositionally biased region" description="Polar residues" evidence="1">
    <location>
        <begin position="183"/>
        <end position="192"/>
    </location>
</feature>
<dbReference type="AlphaFoldDB" id="A0A9J6CV01"/>
<proteinExistence type="predicted"/>
<protein>
    <submittedName>
        <fullName evidence="2">Uncharacterized protein</fullName>
    </submittedName>
</protein>
<sequence>MQNATAVCIVARNTRQSHKTPNQSAVPAASFVRAVVQRRARTANIVSLGSLPSPATHWRKHPTKSQNHSGHQSFAIITHRPKCSHTHLSASRSKATERPFRTSHPWPVPVKVPVQAPVQVEVQVTIQVTVKVPITVPFCKLPQLVFVASLPLSWVVPAIVTVITRAWSQQACLGPRTPASLKASPTSMQDPSTGEGVGQGELLA</sequence>